<comment type="caution">
    <text evidence="6">The sequence shown here is derived from an EMBL/GenBank/DDBJ whole genome shotgun (WGS) entry which is preliminary data.</text>
</comment>
<reference evidence="6 7" key="1">
    <citation type="submission" date="2019-02" db="EMBL/GenBank/DDBJ databases">
        <title>Deep-cultivation of Planctomycetes and their phenomic and genomic characterization uncovers novel biology.</title>
        <authorList>
            <person name="Wiegand S."/>
            <person name="Jogler M."/>
            <person name="Boedeker C."/>
            <person name="Pinto D."/>
            <person name="Vollmers J."/>
            <person name="Rivas-Marin E."/>
            <person name="Kohn T."/>
            <person name="Peeters S.H."/>
            <person name="Heuer A."/>
            <person name="Rast P."/>
            <person name="Oberbeckmann S."/>
            <person name="Bunk B."/>
            <person name="Jeske O."/>
            <person name="Meyerdierks A."/>
            <person name="Storesund J.E."/>
            <person name="Kallscheuer N."/>
            <person name="Luecker S."/>
            <person name="Lage O.M."/>
            <person name="Pohl T."/>
            <person name="Merkel B.J."/>
            <person name="Hornburger P."/>
            <person name="Mueller R.-W."/>
            <person name="Bruemmer F."/>
            <person name="Labrenz M."/>
            <person name="Spormann A.M."/>
            <person name="Op Den Camp H."/>
            <person name="Overmann J."/>
            <person name="Amann R."/>
            <person name="Jetten M.S.M."/>
            <person name="Mascher T."/>
            <person name="Medema M.H."/>
            <person name="Devos D.P."/>
            <person name="Kaster A.-K."/>
            <person name="Ovreas L."/>
            <person name="Rohde M."/>
            <person name="Galperin M.Y."/>
            <person name="Jogler C."/>
        </authorList>
    </citation>
    <scope>NUCLEOTIDE SEQUENCE [LARGE SCALE GENOMIC DNA]</scope>
    <source>
        <strain evidence="6 7">Pla144</strain>
    </source>
</reference>
<dbReference type="Pfam" id="PF00884">
    <property type="entry name" value="Sulfatase"/>
    <property type="match status" value="1"/>
</dbReference>
<dbReference type="CDD" id="cd16143">
    <property type="entry name" value="ARS_like"/>
    <property type="match status" value="1"/>
</dbReference>
<evidence type="ECO:0000313" key="6">
    <source>
        <dbReference type="EMBL" id="TWU24473.1"/>
    </source>
</evidence>
<dbReference type="InterPro" id="IPR017850">
    <property type="entry name" value="Alkaline_phosphatase_core_sf"/>
</dbReference>
<organism evidence="6 7">
    <name type="scientific">Bythopirellula polymerisocia</name>
    <dbReference type="NCBI Taxonomy" id="2528003"/>
    <lineage>
        <taxon>Bacteria</taxon>
        <taxon>Pseudomonadati</taxon>
        <taxon>Planctomycetota</taxon>
        <taxon>Planctomycetia</taxon>
        <taxon>Pirellulales</taxon>
        <taxon>Lacipirellulaceae</taxon>
        <taxon>Bythopirellula</taxon>
    </lineage>
</organism>
<dbReference type="Gene3D" id="3.30.1120.10">
    <property type="match status" value="1"/>
</dbReference>
<dbReference type="PANTHER" id="PTHR42693:SF53">
    <property type="entry name" value="ENDO-4-O-SULFATASE"/>
    <property type="match status" value="1"/>
</dbReference>
<dbReference type="PANTHER" id="PTHR42693">
    <property type="entry name" value="ARYLSULFATASE FAMILY MEMBER"/>
    <property type="match status" value="1"/>
</dbReference>
<dbReference type="InterPro" id="IPR000917">
    <property type="entry name" value="Sulfatase_N"/>
</dbReference>
<dbReference type="GO" id="GO:0004065">
    <property type="term" value="F:arylsulfatase activity"/>
    <property type="evidence" value="ECO:0007669"/>
    <property type="project" value="UniProtKB-EC"/>
</dbReference>
<keyword evidence="3 6" id="KW-0378">Hydrolase</keyword>
<dbReference type="InterPro" id="IPR050738">
    <property type="entry name" value="Sulfatase"/>
</dbReference>
<evidence type="ECO:0000256" key="1">
    <source>
        <dbReference type="ARBA" id="ARBA00008779"/>
    </source>
</evidence>
<proteinExistence type="inferred from homology"/>
<accession>A0A5C6CI19</accession>
<protein>
    <submittedName>
        <fullName evidence="6">Arylsulfatase</fullName>
        <ecNumber evidence="6">3.1.6.1</ecNumber>
    </submittedName>
</protein>
<evidence type="ECO:0000256" key="3">
    <source>
        <dbReference type="ARBA" id="ARBA00022801"/>
    </source>
</evidence>
<evidence type="ECO:0000259" key="5">
    <source>
        <dbReference type="Pfam" id="PF00884"/>
    </source>
</evidence>
<evidence type="ECO:0000313" key="7">
    <source>
        <dbReference type="Proteomes" id="UP000318437"/>
    </source>
</evidence>
<dbReference type="OrthoDB" id="9783154at2"/>
<dbReference type="Gene3D" id="3.40.720.10">
    <property type="entry name" value="Alkaline Phosphatase, subunit A"/>
    <property type="match status" value="1"/>
</dbReference>
<evidence type="ECO:0000256" key="4">
    <source>
        <dbReference type="ARBA" id="ARBA00022837"/>
    </source>
</evidence>
<keyword evidence="4" id="KW-0106">Calcium</keyword>
<gene>
    <name evidence="6" type="primary">atsA_25</name>
    <name evidence="6" type="ORF">Pla144_33570</name>
</gene>
<sequence>MVNGYVQVRLFLVVLFTLLCDWSITPRLFAAKPLNVLIIYADDMGFGDLACQNSDAKLSTPHLDRLASQGMRFTDGHSSSGICSPSRFALLTGQYHWRRQHDIVKEMGPSIFRQGDVTIAMLLQQAGYRTGCIGKWHLGWDWNALLKPGAEKTDLKNTPGMAKPYPVSAYDWSQPIPSGPCSVGFDSYFGDGTINFPPYCWIENDRVVKAPTETMTVDYLRTRNLQTGEGNWEFRTGPMVDGWNPYEVLPAIAKKGVEWIHDQNVEHPFFLYFALPSPHAPIIPNDEFVGSTNAGAYGDFVYQTDWVVGQLLQAIEEKKLADTTLVIFTSDNGPEHYAFDRLLKYQHASAGNLRGLKRDVWEGGHRVPFIVRWPGWIKPGTVTEALVSQIDLFATILSAVDVELPKQVAVDSHDLMPLLLGKAPSQPIRESLIHNTYPNKWAIRSGDWLYINASSGEHTKSPEAYNDSRGYIKCRTPGLLFNLKQDVAQRHNLYADQPEMVNRLKQLLAQQRSGARTVLE</sequence>
<dbReference type="InterPro" id="IPR024607">
    <property type="entry name" value="Sulfatase_CS"/>
</dbReference>
<dbReference type="EC" id="3.1.6.1" evidence="6"/>
<comment type="similarity">
    <text evidence="1">Belongs to the sulfatase family.</text>
</comment>
<dbReference type="Proteomes" id="UP000318437">
    <property type="component" value="Unassembled WGS sequence"/>
</dbReference>
<dbReference type="PROSITE" id="PS00523">
    <property type="entry name" value="SULFATASE_1"/>
    <property type="match status" value="1"/>
</dbReference>
<keyword evidence="2" id="KW-0479">Metal-binding</keyword>
<keyword evidence="7" id="KW-1185">Reference proteome</keyword>
<dbReference type="AlphaFoldDB" id="A0A5C6CI19"/>
<dbReference type="PROSITE" id="PS00149">
    <property type="entry name" value="SULFATASE_2"/>
    <property type="match status" value="1"/>
</dbReference>
<evidence type="ECO:0000256" key="2">
    <source>
        <dbReference type="ARBA" id="ARBA00022723"/>
    </source>
</evidence>
<dbReference type="GO" id="GO:0046872">
    <property type="term" value="F:metal ion binding"/>
    <property type="evidence" value="ECO:0007669"/>
    <property type="project" value="UniProtKB-KW"/>
</dbReference>
<dbReference type="EMBL" id="SJPS01000005">
    <property type="protein sequence ID" value="TWU24473.1"/>
    <property type="molecule type" value="Genomic_DNA"/>
</dbReference>
<name>A0A5C6CI19_9BACT</name>
<dbReference type="SUPFAM" id="SSF53649">
    <property type="entry name" value="Alkaline phosphatase-like"/>
    <property type="match status" value="1"/>
</dbReference>
<feature type="domain" description="Sulfatase N-terminal" evidence="5">
    <location>
        <begin position="35"/>
        <end position="401"/>
    </location>
</feature>